<accession>A0A939NG81</accession>
<comment type="caution">
    <text evidence="1">The sequence shown here is derived from an EMBL/GenBank/DDBJ whole genome shotgun (WGS) entry which is preliminary data.</text>
</comment>
<dbReference type="EMBL" id="JAGETT010000048">
    <property type="protein sequence ID" value="MBO1919976.1"/>
    <property type="molecule type" value="Genomic_DNA"/>
</dbReference>
<name>A0A939NG81_STAXY</name>
<reference evidence="1" key="1">
    <citation type="submission" date="2021-03" db="EMBL/GenBank/DDBJ databases">
        <title>Molecular epidemiology and mechanisms of colistin and carbapenem resistance in Enterobacteriaceae from clinical isolates, the environment and porcine samples in Pretoria, South Africa.</title>
        <authorList>
            <person name="Bogoshi D."/>
            <person name="Mbelle N.M."/>
            <person name="Naidoo V."/>
            <person name="Osei Sekyere J."/>
        </authorList>
    </citation>
    <scope>NUCLEOTIDE SEQUENCE</scope>
    <source>
        <strain evidence="1">ESB009</strain>
    </source>
</reference>
<dbReference type="AlphaFoldDB" id="A0A939NG81"/>
<organism evidence="1">
    <name type="scientific">Staphylococcus xylosus</name>
    <dbReference type="NCBI Taxonomy" id="1288"/>
    <lineage>
        <taxon>Bacteria</taxon>
        <taxon>Bacillati</taxon>
        <taxon>Bacillota</taxon>
        <taxon>Bacilli</taxon>
        <taxon>Bacillales</taxon>
        <taxon>Staphylococcaceae</taxon>
        <taxon>Staphylococcus</taxon>
    </lineage>
</organism>
<evidence type="ECO:0000313" key="1">
    <source>
        <dbReference type="EMBL" id="MBO1919976.1"/>
    </source>
</evidence>
<gene>
    <name evidence="1" type="ORF">J4710_07905</name>
</gene>
<proteinExistence type="predicted"/>
<protein>
    <submittedName>
        <fullName evidence="1">Uncharacterized protein</fullName>
    </submittedName>
</protein>
<sequence>MSKDEIINKFGSSDGERTIAGATVEKHGNIAVHYDNGVVDRYFVVPSNDISIQQYVIMVRKL</sequence>